<feature type="transmembrane region" description="Helical" evidence="2">
    <location>
        <begin position="362"/>
        <end position="388"/>
    </location>
</feature>
<reference evidence="4" key="1">
    <citation type="journal article" date="2019" name="Int. J. Syst. Evol. Microbiol.">
        <title>The Global Catalogue of Microorganisms (GCM) 10K type strain sequencing project: providing services to taxonomists for standard genome sequencing and annotation.</title>
        <authorList>
            <consortium name="The Broad Institute Genomics Platform"/>
            <consortium name="The Broad Institute Genome Sequencing Center for Infectious Disease"/>
            <person name="Wu L."/>
            <person name="Ma J."/>
        </authorList>
    </citation>
    <scope>NUCLEOTIDE SEQUENCE [LARGE SCALE GENOMIC DNA]</scope>
    <source>
        <strain evidence="4">JCM 13023</strain>
    </source>
</reference>
<protein>
    <submittedName>
        <fullName evidence="3">Uncharacterized protein</fullName>
    </submittedName>
</protein>
<feature type="compositionally biased region" description="Low complexity" evidence="1">
    <location>
        <begin position="541"/>
        <end position="550"/>
    </location>
</feature>
<evidence type="ECO:0000256" key="2">
    <source>
        <dbReference type="SAM" id="Phobius"/>
    </source>
</evidence>
<evidence type="ECO:0000256" key="1">
    <source>
        <dbReference type="SAM" id="MobiDB-lite"/>
    </source>
</evidence>
<evidence type="ECO:0000313" key="4">
    <source>
        <dbReference type="Proteomes" id="UP001500653"/>
    </source>
</evidence>
<dbReference type="Proteomes" id="UP001500653">
    <property type="component" value="Unassembled WGS sequence"/>
</dbReference>
<feature type="transmembrane region" description="Helical" evidence="2">
    <location>
        <begin position="87"/>
        <end position="106"/>
    </location>
</feature>
<feature type="compositionally biased region" description="Low complexity" evidence="1">
    <location>
        <begin position="488"/>
        <end position="505"/>
    </location>
</feature>
<feature type="compositionally biased region" description="Low complexity" evidence="1">
    <location>
        <begin position="567"/>
        <end position="581"/>
    </location>
</feature>
<keyword evidence="2" id="KW-1133">Transmembrane helix</keyword>
<dbReference type="EMBL" id="BAAALN010000010">
    <property type="protein sequence ID" value="GAA1244768.1"/>
    <property type="molecule type" value="Genomic_DNA"/>
</dbReference>
<keyword evidence="4" id="KW-1185">Reference proteome</keyword>
<feature type="transmembrane region" description="Helical" evidence="2">
    <location>
        <begin position="187"/>
        <end position="206"/>
    </location>
</feature>
<feature type="transmembrane region" description="Helical" evidence="2">
    <location>
        <begin position="153"/>
        <end position="175"/>
    </location>
</feature>
<dbReference type="Pfam" id="PF19877">
    <property type="entry name" value="DUF6350"/>
    <property type="match status" value="1"/>
</dbReference>
<feature type="transmembrane region" description="Helical" evidence="2">
    <location>
        <begin position="30"/>
        <end position="55"/>
    </location>
</feature>
<feature type="compositionally biased region" description="Acidic residues" evidence="1">
    <location>
        <begin position="398"/>
        <end position="487"/>
    </location>
</feature>
<keyword evidence="2" id="KW-0472">Membrane</keyword>
<feature type="transmembrane region" description="Helical" evidence="2">
    <location>
        <begin position="298"/>
        <end position="318"/>
    </location>
</feature>
<dbReference type="InterPro" id="IPR045931">
    <property type="entry name" value="DUF6350"/>
</dbReference>
<proteinExistence type="predicted"/>
<feature type="transmembrane region" description="Helical" evidence="2">
    <location>
        <begin position="330"/>
        <end position="350"/>
    </location>
</feature>
<organism evidence="3 4">
    <name type="scientific">Prauserella halophila</name>
    <dbReference type="NCBI Taxonomy" id="185641"/>
    <lineage>
        <taxon>Bacteria</taxon>
        <taxon>Bacillati</taxon>
        <taxon>Actinomycetota</taxon>
        <taxon>Actinomycetes</taxon>
        <taxon>Pseudonocardiales</taxon>
        <taxon>Pseudonocardiaceae</taxon>
        <taxon>Prauserella</taxon>
    </lineage>
</organism>
<feature type="compositionally biased region" description="Acidic residues" evidence="1">
    <location>
        <begin position="506"/>
        <end position="518"/>
    </location>
</feature>
<keyword evidence="2" id="KW-0812">Transmembrane</keyword>
<sequence>MVENMSPLASTFRSAHADGEPVSRSTWVRALAMAALAPIVTGLLATSALLTLILAIATSSHFSTGAVLSATGPVWLAAYQVPLEIDGLPLGVLPLLPTLLVCVLIARAASGAAQRLGCSTPDRAPLLIGVVAGAHAVVGGVAALLVGDAFITVDLLTALFVPALVSGLAAAAGVAKPCGLTTAVRRYLDPLAVAGLRAGALGLAGLVAAGGVTLLLATALSTSTIAALFAELAPGAGSATGLWLLSLGYVPNAVVLAMGFATGPGMQFGGVEVGPLSFTGGEVPPFPLLGALPDEQALWWPALMLLPAAVGAGIGWWLRTCHEDPVARLRTVGVAGALVGFGTVLAGFLSGGQLAAGPFDPVGIPLGFVSIAAFLWIAVPGALVAWFAGPRPTSASEADADGEEADEADADETDADVDGDADGDEADADGDATADEDADTDETGDPVDPDADPDDETDLDDADTDDADTGVEDADEDTGVEDADADGAGDTTGRAAADAAAAEPVEPVEPDELDDERDVPDHVDDSGSAAVAERRTDSDAPDAPDSPDALDSPDLEDSDSPADSDDGPAASGPDDGPAASEESADSEDDTPAASGDRDGPGSGPGTGGSSGTGESKV</sequence>
<gene>
    <name evidence="3" type="ORF">GCM10009676_33290</name>
</gene>
<evidence type="ECO:0000313" key="3">
    <source>
        <dbReference type="EMBL" id="GAA1244768.1"/>
    </source>
</evidence>
<name>A0ABP4GZA3_9PSEU</name>
<feature type="compositionally biased region" description="Acidic residues" evidence="1">
    <location>
        <begin position="551"/>
        <end position="566"/>
    </location>
</feature>
<comment type="caution">
    <text evidence="3">The sequence shown here is derived from an EMBL/GenBank/DDBJ whole genome shotgun (WGS) entry which is preliminary data.</text>
</comment>
<feature type="transmembrane region" description="Helical" evidence="2">
    <location>
        <begin position="126"/>
        <end position="147"/>
    </location>
</feature>
<accession>A0ABP4GZA3</accession>
<feature type="compositionally biased region" description="Gly residues" evidence="1">
    <location>
        <begin position="600"/>
        <end position="611"/>
    </location>
</feature>
<feature type="region of interest" description="Disordered" evidence="1">
    <location>
        <begin position="392"/>
        <end position="617"/>
    </location>
</feature>